<keyword evidence="7" id="KW-1185">Reference proteome</keyword>
<dbReference type="InterPro" id="IPR036427">
    <property type="entry name" value="Bromodomain-like_sf"/>
</dbReference>
<comment type="caution">
    <text evidence="6">The sequence shown here is derived from an EMBL/GenBank/DDBJ whole genome shotgun (WGS) entry which is preliminary data.</text>
</comment>
<dbReference type="GO" id="GO:0000785">
    <property type="term" value="C:chromatin"/>
    <property type="evidence" value="ECO:0007669"/>
    <property type="project" value="TreeGrafter"/>
</dbReference>
<proteinExistence type="predicted"/>
<dbReference type="Gene3D" id="3.30.710.10">
    <property type="entry name" value="Potassium Channel Kv1.1, Chain A"/>
    <property type="match status" value="1"/>
</dbReference>
<feature type="domain" description="Bromo" evidence="4">
    <location>
        <begin position="302"/>
        <end position="367"/>
    </location>
</feature>
<dbReference type="Pfam" id="PF00651">
    <property type="entry name" value="BTB"/>
    <property type="match status" value="1"/>
</dbReference>
<feature type="domain" description="BTB" evidence="5">
    <location>
        <begin position="24"/>
        <end position="92"/>
    </location>
</feature>
<dbReference type="SUPFAM" id="SSF54695">
    <property type="entry name" value="POZ domain"/>
    <property type="match status" value="1"/>
</dbReference>
<dbReference type="OrthoDB" id="21449at2759"/>
<dbReference type="SUPFAM" id="SSF47370">
    <property type="entry name" value="Bromodomain"/>
    <property type="match status" value="1"/>
</dbReference>
<dbReference type="Gene3D" id="1.20.920.10">
    <property type="entry name" value="Bromodomain-like"/>
    <property type="match status" value="1"/>
</dbReference>
<feature type="region of interest" description="Disordered" evidence="3">
    <location>
        <begin position="221"/>
        <end position="264"/>
    </location>
</feature>
<dbReference type="GO" id="GO:0006338">
    <property type="term" value="P:chromatin remodeling"/>
    <property type="evidence" value="ECO:0007669"/>
    <property type="project" value="TreeGrafter"/>
</dbReference>
<dbReference type="PANTHER" id="PTHR22880:SF225">
    <property type="entry name" value="BROMODOMAIN-CONTAINING PROTEIN BET-1-RELATED"/>
    <property type="match status" value="1"/>
</dbReference>
<dbReference type="InterPro" id="IPR000210">
    <property type="entry name" value="BTB/POZ_dom"/>
</dbReference>
<evidence type="ECO:0000256" key="3">
    <source>
        <dbReference type="SAM" id="MobiDB-lite"/>
    </source>
</evidence>
<dbReference type="InterPro" id="IPR011333">
    <property type="entry name" value="SKP1/BTB/POZ_sf"/>
</dbReference>
<name>A0A553I8V2_9PEZI</name>
<feature type="compositionally biased region" description="Basic and acidic residues" evidence="3">
    <location>
        <begin position="221"/>
        <end position="239"/>
    </location>
</feature>
<evidence type="ECO:0000313" key="7">
    <source>
        <dbReference type="Proteomes" id="UP000319160"/>
    </source>
</evidence>
<dbReference type="Pfam" id="PF00439">
    <property type="entry name" value="Bromodomain"/>
    <property type="match status" value="1"/>
</dbReference>
<dbReference type="Proteomes" id="UP000319160">
    <property type="component" value="Unassembled WGS sequence"/>
</dbReference>
<evidence type="ECO:0000259" key="4">
    <source>
        <dbReference type="PROSITE" id="PS50014"/>
    </source>
</evidence>
<organism evidence="6 7">
    <name type="scientific">Xylaria flabelliformis</name>
    <dbReference type="NCBI Taxonomy" id="2512241"/>
    <lineage>
        <taxon>Eukaryota</taxon>
        <taxon>Fungi</taxon>
        <taxon>Dikarya</taxon>
        <taxon>Ascomycota</taxon>
        <taxon>Pezizomycotina</taxon>
        <taxon>Sordariomycetes</taxon>
        <taxon>Xylariomycetidae</taxon>
        <taxon>Xylariales</taxon>
        <taxon>Xylariaceae</taxon>
        <taxon>Xylaria</taxon>
    </lineage>
</organism>
<protein>
    <recommendedName>
        <fullName evidence="8">Bromo domain-containing protein</fullName>
    </recommendedName>
</protein>
<evidence type="ECO:0000259" key="5">
    <source>
        <dbReference type="PROSITE" id="PS50097"/>
    </source>
</evidence>
<reference evidence="7" key="1">
    <citation type="submission" date="2019-06" db="EMBL/GenBank/DDBJ databases">
        <title>Draft genome sequence of the griseofulvin-producing fungus Xylaria cubensis strain G536.</title>
        <authorList>
            <person name="Mead M.E."/>
            <person name="Raja H.A."/>
            <person name="Steenwyk J.L."/>
            <person name="Knowles S.L."/>
            <person name="Oberlies N.H."/>
            <person name="Rokas A."/>
        </authorList>
    </citation>
    <scope>NUCLEOTIDE SEQUENCE [LARGE SCALE GENOMIC DNA]</scope>
    <source>
        <strain evidence="7">G536</strain>
    </source>
</reference>
<dbReference type="PROSITE" id="PS50097">
    <property type="entry name" value="BTB"/>
    <property type="match status" value="1"/>
</dbReference>
<accession>A0A553I8V2</accession>
<dbReference type="PRINTS" id="PR00503">
    <property type="entry name" value="BROMODOMAIN"/>
</dbReference>
<dbReference type="EMBL" id="VFLP01000010">
    <property type="protein sequence ID" value="TRX96639.1"/>
    <property type="molecule type" value="Genomic_DNA"/>
</dbReference>
<dbReference type="AlphaFoldDB" id="A0A553I8V2"/>
<dbReference type="STRING" id="2512241.A0A553I8V2"/>
<evidence type="ECO:0000256" key="2">
    <source>
        <dbReference type="PROSITE-ProRule" id="PRU00035"/>
    </source>
</evidence>
<dbReference type="InterPro" id="IPR001487">
    <property type="entry name" value="Bromodomain"/>
</dbReference>
<dbReference type="SMART" id="SM00297">
    <property type="entry name" value="BROMO"/>
    <property type="match status" value="1"/>
</dbReference>
<evidence type="ECO:0000256" key="1">
    <source>
        <dbReference type="ARBA" id="ARBA00023117"/>
    </source>
</evidence>
<dbReference type="PROSITE" id="PS50014">
    <property type="entry name" value="BROMODOMAIN_2"/>
    <property type="match status" value="1"/>
</dbReference>
<gene>
    <name evidence="6" type="ORF">FHL15_002541</name>
</gene>
<dbReference type="InterPro" id="IPR050935">
    <property type="entry name" value="Bromo_chromatin_reader"/>
</dbReference>
<evidence type="ECO:0008006" key="8">
    <source>
        <dbReference type="Google" id="ProtNLM"/>
    </source>
</evidence>
<evidence type="ECO:0000313" key="6">
    <source>
        <dbReference type="EMBL" id="TRX96639.1"/>
    </source>
</evidence>
<keyword evidence="1 2" id="KW-0103">Bromodomain</keyword>
<sequence>MANDDNGDGQVSPTFSWLEPHPLFCIILVGENEEAFGVQKDFLIAKSTYFRRYFAEKKEQKVEEVVRFPDADPVVFGLAQLFMFTGSMNTAPQPLPGYDLLIAVWKLGNELGIEGLCEESLKAMSEYRAATNSIPATELLVKAWNETPEGSPIRALLLSWTAEYIRSSESRAEFTKSLPQEVLSELVVAMSHLNSTPVIQVKPPSSPSSTQHKNVHYLDHEGEEREAKSTKHRHPDGVLHRVKKATPRPSVSTTPKPHKTKRSSINVNDESQYTQEQKLIFCADLLNRMLSGPGFWTRLVGPFKEPVRPVEDGVPNYFEKIKNPMDLGTIKKKVDRGEYNTAEEFELDIRQIFENCYTYWGRTHEMSAAAERFQKSFEEKFAEMYKWLSKNAEGMETV</sequence>
<dbReference type="GO" id="GO:0006355">
    <property type="term" value="P:regulation of DNA-templated transcription"/>
    <property type="evidence" value="ECO:0007669"/>
    <property type="project" value="TreeGrafter"/>
</dbReference>
<dbReference type="GO" id="GO:0005634">
    <property type="term" value="C:nucleus"/>
    <property type="evidence" value="ECO:0007669"/>
    <property type="project" value="TreeGrafter"/>
</dbReference>
<dbReference type="PANTHER" id="PTHR22880">
    <property type="entry name" value="FALZ-RELATED BROMODOMAIN-CONTAINING PROTEINS"/>
    <property type="match status" value="1"/>
</dbReference>